<reference evidence="1 6" key="2">
    <citation type="submission" date="2020-12" db="EMBL/GenBank/DDBJ databases">
        <title>FDA dAtabase for Regulatory Grade micrObial Sequences (FDA-ARGOS): Supporting development and validation of Infectious Disease Dx tests.</title>
        <authorList>
            <person name="Sproer C."/>
            <person name="Gronow S."/>
            <person name="Severitt S."/>
            <person name="Schroder I."/>
            <person name="Tallon L."/>
            <person name="Sadzewicz L."/>
            <person name="Zhao X."/>
            <person name="Boylan J."/>
            <person name="Ott S."/>
            <person name="Bowen H."/>
            <person name="Vavikolanu K."/>
            <person name="Mehta A."/>
            <person name="Aluvathingal J."/>
            <person name="Nadendla S."/>
            <person name="Lowell S."/>
            <person name="Myers T."/>
            <person name="Yan Y."/>
            <person name="Sichtig H."/>
        </authorList>
    </citation>
    <scope>NUCLEOTIDE SEQUENCE [LARGE SCALE GENOMIC DNA]</scope>
    <source>
        <strain evidence="1 6">FDAARGOS_910</strain>
    </source>
</reference>
<dbReference type="RefSeq" id="WP_004693792.1">
    <property type="nucleotide sequence ID" value="NZ_CP065666.1"/>
</dbReference>
<gene>
    <name evidence="1" type="ORF">I6G67_10470</name>
    <name evidence="2" type="ORF">I6G67_11475</name>
    <name evidence="3" type="ORF">NCTC10308_00422</name>
    <name evidence="4" type="ORF">NCTC10308_00631</name>
</gene>
<proteinExistence type="predicted"/>
<dbReference type="EMBL" id="CP065666">
    <property type="protein sequence ID" value="QPS02857.1"/>
    <property type="molecule type" value="Genomic_DNA"/>
</dbReference>
<evidence type="ECO:0000313" key="4">
    <source>
        <dbReference type="EMBL" id="SUT92029.1"/>
    </source>
</evidence>
<protein>
    <submittedName>
        <fullName evidence="3">Uncharacterized protein</fullName>
    </submittedName>
</protein>
<sequence length="54" mass="5937">MEVHEKRKLLEAIDILIKRPAQADETTLGNAIGYFTKLVESTTGGQLTIVPVVK</sequence>
<accession>A0A380TSB6</accession>
<dbReference type="Proteomes" id="UP000595107">
    <property type="component" value="Chromosome"/>
</dbReference>
<name>A0A380TSB6_ACIJO</name>
<evidence type="ECO:0000313" key="3">
    <source>
        <dbReference type="EMBL" id="SUT91237.1"/>
    </source>
</evidence>
<dbReference type="EMBL" id="CP065666">
    <property type="protein sequence ID" value="QPS02674.1"/>
    <property type="molecule type" value="Genomic_DNA"/>
</dbReference>
<dbReference type="EMBL" id="UFRV01000006">
    <property type="protein sequence ID" value="SUT91237.1"/>
    <property type="molecule type" value="Genomic_DNA"/>
</dbReference>
<dbReference type="EMBL" id="UFRV01000006">
    <property type="protein sequence ID" value="SUT92029.1"/>
    <property type="molecule type" value="Genomic_DNA"/>
</dbReference>
<evidence type="ECO:0000313" key="1">
    <source>
        <dbReference type="EMBL" id="QPS02674.1"/>
    </source>
</evidence>
<dbReference type="Proteomes" id="UP000254227">
    <property type="component" value="Unassembled WGS sequence"/>
</dbReference>
<reference evidence="3 5" key="1">
    <citation type="submission" date="2018-06" db="EMBL/GenBank/DDBJ databases">
        <authorList>
            <consortium name="Pathogen Informatics"/>
            <person name="Doyle S."/>
        </authorList>
    </citation>
    <scope>NUCLEOTIDE SEQUENCE [LARGE SCALE GENOMIC DNA]</scope>
    <source>
        <strain evidence="3 5">NCTC10308</strain>
    </source>
</reference>
<organism evidence="3 5">
    <name type="scientific">Acinetobacter johnsonii</name>
    <dbReference type="NCBI Taxonomy" id="40214"/>
    <lineage>
        <taxon>Bacteria</taxon>
        <taxon>Pseudomonadati</taxon>
        <taxon>Pseudomonadota</taxon>
        <taxon>Gammaproteobacteria</taxon>
        <taxon>Moraxellales</taxon>
        <taxon>Moraxellaceae</taxon>
        <taxon>Acinetobacter</taxon>
    </lineage>
</organism>
<dbReference type="AlphaFoldDB" id="A0A380TSB6"/>
<evidence type="ECO:0000313" key="5">
    <source>
        <dbReference type="Proteomes" id="UP000254227"/>
    </source>
</evidence>
<evidence type="ECO:0000313" key="2">
    <source>
        <dbReference type="EMBL" id="QPS02857.1"/>
    </source>
</evidence>
<evidence type="ECO:0000313" key="6">
    <source>
        <dbReference type="Proteomes" id="UP000595107"/>
    </source>
</evidence>